<evidence type="ECO:0000256" key="4">
    <source>
        <dbReference type="ARBA" id="ARBA00023136"/>
    </source>
</evidence>
<feature type="transmembrane region" description="Helical" evidence="5">
    <location>
        <begin position="156"/>
        <end position="173"/>
    </location>
</feature>
<dbReference type="PANTHER" id="PTHR31967">
    <property type="entry name" value="GROUNDHOG (HEDGEHOG-LIKE FAMILY)-RELATED"/>
    <property type="match status" value="1"/>
</dbReference>
<comment type="subcellular location">
    <subcellularLocation>
        <location evidence="1">Membrane</location>
    </subcellularLocation>
</comment>
<proteinExistence type="predicted"/>
<feature type="transmembrane region" description="Helical" evidence="5">
    <location>
        <begin position="29"/>
        <end position="57"/>
    </location>
</feature>
<feature type="transmembrane region" description="Helical" evidence="5">
    <location>
        <begin position="290"/>
        <end position="317"/>
    </location>
</feature>
<dbReference type="InterPro" id="IPR005828">
    <property type="entry name" value="MFS_sugar_transport-like"/>
</dbReference>
<feature type="transmembrane region" description="Helical" evidence="5">
    <location>
        <begin position="96"/>
        <end position="114"/>
    </location>
</feature>
<dbReference type="InterPro" id="IPR007284">
    <property type="entry name" value="Ground-like_dom"/>
</dbReference>
<evidence type="ECO:0000313" key="7">
    <source>
        <dbReference type="Proteomes" id="UP000035681"/>
    </source>
</evidence>
<dbReference type="Pfam" id="PF00083">
    <property type="entry name" value="Sugar_tr"/>
    <property type="match status" value="1"/>
</dbReference>
<organism evidence="7 8">
    <name type="scientific">Strongyloides stercoralis</name>
    <name type="common">Threadworm</name>
    <dbReference type="NCBI Taxonomy" id="6248"/>
    <lineage>
        <taxon>Eukaryota</taxon>
        <taxon>Metazoa</taxon>
        <taxon>Ecdysozoa</taxon>
        <taxon>Nematoda</taxon>
        <taxon>Chromadorea</taxon>
        <taxon>Rhabditida</taxon>
        <taxon>Tylenchina</taxon>
        <taxon>Panagrolaimomorpha</taxon>
        <taxon>Strongyloidoidea</taxon>
        <taxon>Strongyloididae</taxon>
        <taxon>Strongyloides</taxon>
    </lineage>
</organism>
<dbReference type="PANTHER" id="PTHR31967:SF20">
    <property type="entry name" value="GROUND-LIKE DOMAIN-CONTAINING PROTEIN"/>
    <property type="match status" value="1"/>
</dbReference>
<keyword evidence="7" id="KW-1185">Reference proteome</keyword>
<feature type="transmembrane region" description="Helical" evidence="5">
    <location>
        <begin position="329"/>
        <end position="349"/>
    </location>
</feature>
<dbReference type="InterPro" id="IPR036259">
    <property type="entry name" value="MFS_trans_sf"/>
</dbReference>
<feature type="transmembrane region" description="Helical" evidence="5">
    <location>
        <begin position="257"/>
        <end position="278"/>
    </location>
</feature>
<dbReference type="GO" id="GO:0016020">
    <property type="term" value="C:membrane"/>
    <property type="evidence" value="ECO:0007669"/>
    <property type="project" value="UniProtKB-SubCell"/>
</dbReference>
<evidence type="ECO:0000256" key="5">
    <source>
        <dbReference type="SAM" id="Phobius"/>
    </source>
</evidence>
<name>A0AAF5DFX0_STRER</name>
<evidence type="ECO:0000313" key="8">
    <source>
        <dbReference type="WBParaSite" id="TCONS_00011590.p1"/>
    </source>
</evidence>
<feature type="transmembrane region" description="Helical" evidence="5">
    <location>
        <begin position="355"/>
        <end position="373"/>
    </location>
</feature>
<reference evidence="8" key="1">
    <citation type="submission" date="2024-02" db="UniProtKB">
        <authorList>
            <consortium name="WormBaseParasite"/>
        </authorList>
    </citation>
    <scope>IDENTIFICATION</scope>
</reference>
<evidence type="ECO:0000259" key="6">
    <source>
        <dbReference type="Pfam" id="PF04155"/>
    </source>
</evidence>
<feature type="domain" description="Ground-like" evidence="6">
    <location>
        <begin position="512"/>
        <end position="596"/>
    </location>
</feature>
<dbReference type="GO" id="GO:0022857">
    <property type="term" value="F:transmembrane transporter activity"/>
    <property type="evidence" value="ECO:0007669"/>
    <property type="project" value="InterPro"/>
</dbReference>
<evidence type="ECO:0000256" key="1">
    <source>
        <dbReference type="ARBA" id="ARBA00004370"/>
    </source>
</evidence>
<dbReference type="Pfam" id="PF04155">
    <property type="entry name" value="Ground-like"/>
    <property type="match status" value="1"/>
</dbReference>
<dbReference type="Proteomes" id="UP000035681">
    <property type="component" value="Unplaced"/>
</dbReference>
<keyword evidence="3 5" id="KW-1133">Transmembrane helix</keyword>
<accession>A0AAF5DFX0</accession>
<dbReference type="AlphaFoldDB" id="A0AAF5DFX0"/>
<protein>
    <submittedName>
        <fullName evidence="8">Ground-like domain-containing protein</fullName>
    </submittedName>
</protein>
<sequence>MEYFSIFLICFLSTFQIFNQSVSNIIEEIYYYSTFNLSILSSSFAFGQICGTAFFMYKNLSNFTHKDAYTYTSGFLLFGSLLQSFSLFYFVVFGRILLGIGTGIGFIIIGITLTQMTNYESRPTMFLIPSIMFSLGNLYPNIILLITKYYNISENYLFVVSLPNILITTYYFINGYKKINMLHDYDDNITIVAYSDVNIPTNIYKFTVLLVLLNASVGVPIIMAFSIEIFKFYGYTIESAIVLSFFYPIIQIIFLCFINITGFLLSFSLLFLITLLLFLPSTTSSHTKTYILGTLTVLLSMVSSIPCSTIHCIYIELLQSPNEHIKISSIARVYLWIFSFITTLTFPILLKDRMIFYLFITSLLHFILNVSSINSNEKSFEVFSQPPSNSPISKVFIYGKPYYIRNMKTNIRDKADDLTLQTSIMKNENRFSSNQRFMRDYVIQNPMNSYLYQPPSYPSPPQSVINTNYERNITTYATTASYTVTKMSTTVPPPPKKNNDYPLESCYTNKSGFMCCNEELEQLIYKTFNDLVYSRGGKWNKCNIQEIANKIQKNAQNKFDLDFESIAGIGDFASKSNFYGDNICKVEISGRYMLAYASPVQKPKMFENPDSLPYHKIRM</sequence>
<dbReference type="SUPFAM" id="SSF103473">
    <property type="entry name" value="MFS general substrate transporter"/>
    <property type="match status" value="1"/>
</dbReference>
<dbReference type="WBParaSite" id="TCONS_00011590.p1">
    <property type="protein sequence ID" value="TCONS_00011590.p1"/>
    <property type="gene ID" value="XLOC_006158"/>
</dbReference>
<evidence type="ECO:0000256" key="2">
    <source>
        <dbReference type="ARBA" id="ARBA00022692"/>
    </source>
</evidence>
<keyword evidence="2 5" id="KW-0812">Transmembrane</keyword>
<feature type="transmembrane region" description="Helical" evidence="5">
    <location>
        <begin position="206"/>
        <end position="226"/>
    </location>
</feature>
<dbReference type="Gene3D" id="1.20.1250.20">
    <property type="entry name" value="MFS general substrate transporter like domains"/>
    <property type="match status" value="1"/>
</dbReference>
<keyword evidence="4 5" id="KW-0472">Membrane</keyword>
<evidence type="ECO:0000256" key="3">
    <source>
        <dbReference type="ARBA" id="ARBA00022989"/>
    </source>
</evidence>
<feature type="transmembrane region" description="Helical" evidence="5">
    <location>
        <begin position="126"/>
        <end position="150"/>
    </location>
</feature>